<reference evidence="3" key="1">
    <citation type="submission" date="2005-08" db="EMBL/GenBank/DDBJ databases">
        <title>Complete sequence of chromosome 1 of Nitrosospira multiformis ATCC 25196.</title>
        <authorList>
            <person name="Copeland A."/>
            <person name="Lucas S."/>
            <person name="Lapidus A."/>
            <person name="Barry K."/>
            <person name="Detter J.C."/>
            <person name="Glavina T."/>
            <person name="Hammon N."/>
            <person name="Israni S."/>
            <person name="Pitluck S."/>
            <person name="Chain P."/>
            <person name="Malfatti S."/>
            <person name="Shin M."/>
            <person name="Vergez L."/>
            <person name="Schmutz J."/>
            <person name="Larimer F."/>
            <person name="Land M."/>
            <person name="Hauser L."/>
            <person name="Kyrpides N."/>
            <person name="Lykidis A."/>
            <person name="Richardson P."/>
        </authorList>
    </citation>
    <scope>NUCLEOTIDE SEQUENCE [LARGE SCALE GENOMIC DNA]</scope>
    <source>
        <strain evidence="3">ATCC 25196 / NCIMB 11849 / C 71</strain>
    </source>
</reference>
<dbReference type="AlphaFoldDB" id="Q2Y7D0"/>
<dbReference type="eggNOG" id="ENOG5030IIP">
    <property type="taxonomic scope" value="Bacteria"/>
</dbReference>
<reference evidence="2 4" key="4">
    <citation type="submission" date="2016-10" db="EMBL/GenBank/DDBJ databases">
        <authorList>
            <person name="de Groot N.N."/>
        </authorList>
    </citation>
    <scope>NUCLEOTIDE SEQUENCE [LARGE SCALE GENOMIC DNA]</scope>
    <source>
        <strain evidence="2 4">Nl13</strain>
    </source>
</reference>
<gene>
    <name evidence="1" type="ordered locus">Nmul_A2047</name>
    <name evidence="2" type="ORF">SAMN05216403_13321</name>
</gene>
<dbReference type="EMBL" id="FNVK01000033">
    <property type="protein sequence ID" value="SEG12839.1"/>
    <property type="molecule type" value="Genomic_DNA"/>
</dbReference>
<name>Q2Y7D0_NITMU</name>
<protein>
    <submittedName>
        <fullName evidence="1">Uncharacterized protein</fullName>
    </submittedName>
</protein>
<dbReference type="Proteomes" id="UP000002718">
    <property type="component" value="Chromosome"/>
</dbReference>
<evidence type="ECO:0000313" key="1">
    <source>
        <dbReference type="EMBL" id="ABB75341.1"/>
    </source>
</evidence>
<dbReference type="Proteomes" id="UP000236751">
    <property type="component" value="Unassembled WGS sequence"/>
</dbReference>
<dbReference type="OrthoDB" id="9204536at2"/>
<evidence type="ECO:0000313" key="4">
    <source>
        <dbReference type="Proteomes" id="UP000236751"/>
    </source>
</evidence>
<dbReference type="RefSeq" id="WP_011381356.1">
    <property type="nucleotide sequence ID" value="NC_007614.1"/>
</dbReference>
<evidence type="ECO:0000313" key="3">
    <source>
        <dbReference type="Proteomes" id="UP000002718"/>
    </source>
</evidence>
<dbReference type="KEGG" id="nmu:Nmul_A2047"/>
<dbReference type="EMBL" id="CP000103">
    <property type="protein sequence ID" value="ABB75341.1"/>
    <property type="molecule type" value="Genomic_DNA"/>
</dbReference>
<reference evidence="1 3" key="3">
    <citation type="journal article" date="2008" name="Appl. Environ. Microbiol.">
        <title>Complete genome sequence of Nitrosospira multiformis, an ammonia-oxidizing bacterium from the soil environment.</title>
        <authorList>
            <person name="Norton J.M."/>
            <person name="Klotz M.G."/>
            <person name="Stein L.Y."/>
            <person name="Arp D.J."/>
            <person name="Bottomley P.J."/>
            <person name="Chain P.S."/>
            <person name="Hauser L.J."/>
            <person name="Land M.L."/>
            <person name="Larimer F.W."/>
            <person name="Shin M.W."/>
            <person name="Starkenburg S.R."/>
        </authorList>
    </citation>
    <scope>NUCLEOTIDE SEQUENCE [LARGE SCALE GENOMIC DNA]</scope>
    <source>
        <strain evidence="1">ATCC 25196</strain>
        <strain evidence="3">ATCC 25196 / NCIMB 11849 / C 71</strain>
    </source>
</reference>
<dbReference type="HOGENOM" id="CLU_849476_0_0_4"/>
<accession>Q2Y7D0</accession>
<dbReference type="STRING" id="323848.Nmul_A2047"/>
<reference evidence="1" key="2">
    <citation type="submission" date="2005-08" db="EMBL/GenBank/DDBJ databases">
        <title>Complete sequence of Chromosome 1 of Nitrosospira multiformis ATCC 25196.</title>
        <authorList>
            <consortium name="US DOE Joint Genome Institute"/>
            <person name="Copeland A."/>
            <person name="Lucas S."/>
            <person name="Lapidus A."/>
            <person name="Barry K."/>
            <person name="Detter J.C."/>
            <person name="Glavina T."/>
            <person name="Hammon N."/>
            <person name="Israni S."/>
            <person name="Pitluck S."/>
            <person name="Chain P."/>
            <person name="Malfatti S."/>
            <person name="Shin M."/>
            <person name="Vergez L."/>
            <person name="Schmutz J."/>
            <person name="Larimer F."/>
            <person name="Land M."/>
            <person name="Hauser L."/>
            <person name="Kyrpides N."/>
            <person name="Lykidis A."/>
            <person name="Richardson P."/>
        </authorList>
    </citation>
    <scope>NUCLEOTIDE SEQUENCE</scope>
    <source>
        <strain evidence="1">ATCC 25196</strain>
    </source>
</reference>
<keyword evidence="3" id="KW-1185">Reference proteome</keyword>
<proteinExistence type="predicted"/>
<sequence>MNDPNYSGFQNPLSIYADKYLLPLAAAASVGSLVYGLASKGSSPPARLDRPLAVAKAKTMINRFRGQVGRGKWPGLDRTSVADRLELLLDSPYLVNQGGNGLCGEAAFLYVWLSEDPWSVARYCVQLYNGGAASVGTDVWVRPRESLRSQDFTKVAKMMVDRNSADKDAIKWSAEWMMMSALRDANNFIISYDGTPSDDWGSGSSNGEVADWLRATGVFKDVSLADGRGSKNNFAAAAKLDPQTSVVILSIDSRMFKETITGPGNDTHNAVLKSPIVVTEYGTVDFDVWTWGNPVGPVSALRATYHQSELSPAQFTAEYFGAIIATR</sequence>
<evidence type="ECO:0000313" key="2">
    <source>
        <dbReference type="EMBL" id="SEG12839.1"/>
    </source>
</evidence>
<organism evidence="1 3">
    <name type="scientific">Nitrosospira multiformis (strain ATCC 25196 / NCIMB 11849 / C 71)</name>
    <dbReference type="NCBI Taxonomy" id="323848"/>
    <lineage>
        <taxon>Bacteria</taxon>
        <taxon>Pseudomonadati</taxon>
        <taxon>Pseudomonadota</taxon>
        <taxon>Betaproteobacteria</taxon>
        <taxon>Nitrosomonadales</taxon>
        <taxon>Nitrosomonadaceae</taxon>
        <taxon>Nitrosospira</taxon>
    </lineage>
</organism>